<gene>
    <name evidence="2" type="ORF">RSOL_086620</name>
</gene>
<protein>
    <submittedName>
        <fullName evidence="2">Uncharacterized protein</fullName>
    </submittedName>
</protein>
<accession>X8J1C9</accession>
<comment type="caution">
    <text evidence="2">The sequence shown here is derived from an EMBL/GenBank/DDBJ whole genome shotgun (WGS) entry which is preliminary data.</text>
</comment>
<name>X8J1C9_9AGAM</name>
<evidence type="ECO:0000256" key="1">
    <source>
        <dbReference type="SAM" id="MobiDB-lite"/>
    </source>
</evidence>
<dbReference type="Proteomes" id="UP000030108">
    <property type="component" value="Unassembled WGS sequence"/>
</dbReference>
<feature type="compositionally biased region" description="Basic and acidic residues" evidence="1">
    <location>
        <begin position="49"/>
        <end position="62"/>
    </location>
</feature>
<evidence type="ECO:0000313" key="2">
    <source>
        <dbReference type="EMBL" id="EUC55056.1"/>
    </source>
</evidence>
<dbReference type="OrthoDB" id="3315962at2759"/>
<feature type="compositionally biased region" description="Polar residues" evidence="1">
    <location>
        <begin position="14"/>
        <end position="23"/>
    </location>
</feature>
<feature type="non-terminal residue" evidence="2">
    <location>
        <position position="243"/>
    </location>
</feature>
<evidence type="ECO:0000313" key="3">
    <source>
        <dbReference type="Proteomes" id="UP000030108"/>
    </source>
</evidence>
<feature type="compositionally biased region" description="Acidic residues" evidence="1">
    <location>
        <begin position="25"/>
        <end position="37"/>
    </location>
</feature>
<sequence length="243" mass="27528">MSQVMPNGERHSTRTITKTPKQTQLDEEDNQSDEAEEYTTKKQQQRQTTAHEKASRAEEQKRIKTLKAQAQAESESAVGAVQMMSDVGDLPGLDNDDPNYDLIRKIAHLTGRNYAGQGLTTEELQETLDDPMACTTPGVGDLHQANDQPPFAAFYPGRPRISTKAQVHFSFIMSLMAIIKFLKEYEHEENANGYQRAYGERYREKIYDIGRAAYEEHMPVQEDPLPPAKGTWGEDMQMDMDLV</sequence>
<organism evidence="2 3">
    <name type="scientific">Rhizoctonia solani AG-3 Rhs1AP</name>
    <dbReference type="NCBI Taxonomy" id="1086054"/>
    <lineage>
        <taxon>Eukaryota</taxon>
        <taxon>Fungi</taxon>
        <taxon>Dikarya</taxon>
        <taxon>Basidiomycota</taxon>
        <taxon>Agaricomycotina</taxon>
        <taxon>Agaricomycetes</taxon>
        <taxon>Cantharellales</taxon>
        <taxon>Ceratobasidiaceae</taxon>
        <taxon>Rhizoctonia</taxon>
    </lineage>
</organism>
<proteinExistence type="predicted"/>
<dbReference type="AlphaFoldDB" id="X8J1C9"/>
<reference evidence="3" key="1">
    <citation type="journal article" date="2014" name="Genome Announc.">
        <title>Draft genome sequence of the plant-pathogenic soil fungus Rhizoctonia solani anastomosis group 3 strain Rhs1AP.</title>
        <authorList>
            <person name="Cubeta M.A."/>
            <person name="Thomas E."/>
            <person name="Dean R.A."/>
            <person name="Jabaji S."/>
            <person name="Neate S.M."/>
            <person name="Tavantzis S."/>
            <person name="Toda T."/>
            <person name="Vilgalys R."/>
            <person name="Bharathan N."/>
            <person name="Fedorova-Abrams N."/>
            <person name="Pakala S.B."/>
            <person name="Pakala S.M."/>
            <person name="Zafar N."/>
            <person name="Joardar V."/>
            <person name="Losada L."/>
            <person name="Nierman W.C."/>
        </authorList>
    </citation>
    <scope>NUCLEOTIDE SEQUENCE [LARGE SCALE GENOMIC DNA]</scope>
    <source>
        <strain evidence="3">AG-3</strain>
    </source>
</reference>
<dbReference type="EMBL" id="JATN01000322">
    <property type="protein sequence ID" value="EUC55056.1"/>
    <property type="molecule type" value="Genomic_DNA"/>
</dbReference>
<feature type="region of interest" description="Disordered" evidence="1">
    <location>
        <begin position="1"/>
        <end position="62"/>
    </location>
</feature>